<dbReference type="eggNOG" id="COG0537">
    <property type="taxonomic scope" value="Bacteria"/>
</dbReference>
<proteinExistence type="predicted"/>
<accession>A0A9E7CRT5</accession>
<dbReference type="Pfam" id="PF01230">
    <property type="entry name" value="HIT"/>
    <property type="match status" value="1"/>
</dbReference>
<reference evidence="4" key="1">
    <citation type="journal article" date="2022" name="G3 (Bethesda)">
        <title>Unveiling the complete genome sequence of Alicyclobacillus acidoterrestris DSM 3922T, a taint-producing strain.</title>
        <authorList>
            <person name="Leonardo I.C."/>
            <person name="Barreto Crespo M.T."/>
            <person name="Gaspar F.B."/>
        </authorList>
    </citation>
    <scope>NUCLEOTIDE SEQUENCE [LARGE SCALE GENOMIC DNA]</scope>
    <source>
        <strain evidence="4">DSM 3922</strain>
    </source>
</reference>
<evidence type="ECO:0000313" key="3">
    <source>
        <dbReference type="EMBL" id="UNO50394.1"/>
    </source>
</evidence>
<name>T0DF97_ALIAG</name>
<dbReference type="OrthoDB" id="9784774at2"/>
<feature type="short sequence motif" description="Histidine triad motif" evidence="2">
    <location>
        <begin position="98"/>
        <end position="102"/>
    </location>
</feature>
<evidence type="ECO:0000313" key="4">
    <source>
        <dbReference type="Proteomes" id="UP000829401"/>
    </source>
</evidence>
<keyword evidence="4" id="KW-1185">Reference proteome</keyword>
<gene>
    <name evidence="3" type="ORF">K1I37_07955</name>
</gene>
<dbReference type="PANTHER" id="PTHR23089">
    <property type="entry name" value="HISTIDINE TRIAD HIT PROTEIN"/>
    <property type="match status" value="1"/>
</dbReference>
<dbReference type="InterPro" id="IPR036265">
    <property type="entry name" value="HIT-like_sf"/>
</dbReference>
<dbReference type="InterPro" id="IPR011146">
    <property type="entry name" value="HIT-like"/>
</dbReference>
<dbReference type="SUPFAM" id="SSF54197">
    <property type="entry name" value="HIT-like"/>
    <property type="match status" value="1"/>
</dbReference>
<dbReference type="PRINTS" id="PR00332">
    <property type="entry name" value="HISTRIAD"/>
</dbReference>
<organism evidence="3 4">
    <name type="scientific">Alicyclobacillus acidoterrestris (strain ATCC 49025 / DSM 3922 / CIP 106132 / NCIMB 13137 / GD3B)</name>
    <dbReference type="NCBI Taxonomy" id="1356854"/>
    <lineage>
        <taxon>Bacteria</taxon>
        <taxon>Bacillati</taxon>
        <taxon>Bacillota</taxon>
        <taxon>Bacilli</taxon>
        <taxon>Bacillales</taxon>
        <taxon>Alicyclobacillaceae</taxon>
        <taxon>Alicyclobacillus</taxon>
    </lineage>
</organism>
<feature type="active site" description="Tele-AMP-histidine intermediate" evidence="1">
    <location>
        <position position="100"/>
    </location>
</feature>
<dbReference type="KEGG" id="aaco:K1I37_07955"/>
<evidence type="ECO:0000256" key="2">
    <source>
        <dbReference type="PIRSR" id="PIRSR601310-3"/>
    </source>
</evidence>
<dbReference type="InterPro" id="IPR001310">
    <property type="entry name" value="Histidine_triad_HIT"/>
</dbReference>
<accession>T0DF97</accession>
<protein>
    <submittedName>
        <fullName evidence="3">Histidine triad nucleotide-binding protein</fullName>
    </submittedName>
</protein>
<dbReference type="PROSITE" id="PS51084">
    <property type="entry name" value="HIT_2"/>
    <property type="match status" value="1"/>
</dbReference>
<dbReference type="CDD" id="cd01276">
    <property type="entry name" value="PKCI_related"/>
    <property type="match status" value="1"/>
</dbReference>
<dbReference type="Gene3D" id="3.30.428.10">
    <property type="entry name" value="HIT-like"/>
    <property type="match status" value="1"/>
</dbReference>
<dbReference type="STRING" id="1356854.N007_00825"/>
<dbReference type="Proteomes" id="UP000829401">
    <property type="component" value="Chromosome"/>
</dbReference>
<dbReference type="RefSeq" id="WP_021295902.1">
    <property type="nucleotide sequence ID" value="NZ_AURB01000112.1"/>
</dbReference>
<dbReference type="GO" id="GO:0003824">
    <property type="term" value="F:catalytic activity"/>
    <property type="evidence" value="ECO:0007669"/>
    <property type="project" value="InterPro"/>
</dbReference>
<dbReference type="EMBL" id="CP080467">
    <property type="protein sequence ID" value="UNO50394.1"/>
    <property type="molecule type" value="Genomic_DNA"/>
</dbReference>
<dbReference type="AlphaFoldDB" id="T0DF97"/>
<evidence type="ECO:0000256" key="1">
    <source>
        <dbReference type="PIRSR" id="PIRSR601310-1"/>
    </source>
</evidence>
<sequence>MADCLFCKLIAGEIPSDKVYEDDDVLAFRDIRPQAPVHVLVIPKQHVDSAQAVTPDDALLIGRLHATIPTIAKTLEIDQDGYRVVTNIGRYGQQTVQHLHYHIVGGRQLGWPPG</sequence>